<dbReference type="InterPro" id="IPR006439">
    <property type="entry name" value="HAD-SF_hydro_IA"/>
</dbReference>
<dbReference type="OrthoDB" id="9797743at2"/>
<dbReference type="InterPro" id="IPR051600">
    <property type="entry name" value="Beta-PGM-like"/>
</dbReference>
<evidence type="ECO:0000256" key="3">
    <source>
        <dbReference type="ARBA" id="ARBA00022553"/>
    </source>
</evidence>
<comment type="cofactor">
    <cofactor evidence="1">
        <name>Mg(2+)</name>
        <dbReference type="ChEBI" id="CHEBI:18420"/>
    </cofactor>
</comment>
<protein>
    <recommendedName>
        <fullName evidence="10">Beta-phosphoglucomutase</fullName>
        <ecNumber evidence="9">5.4.2.6</ecNumber>
    </recommendedName>
</protein>
<keyword evidence="4" id="KW-0479">Metal-binding</keyword>
<comment type="similarity">
    <text evidence="2">Belongs to the HAD-like hydrolase superfamily. CbbY/CbbZ/Gph/YieH family.</text>
</comment>
<evidence type="ECO:0000256" key="1">
    <source>
        <dbReference type="ARBA" id="ARBA00001946"/>
    </source>
</evidence>
<dbReference type="InterPro" id="IPR036412">
    <property type="entry name" value="HAD-like_sf"/>
</dbReference>
<evidence type="ECO:0000256" key="5">
    <source>
        <dbReference type="ARBA" id="ARBA00022842"/>
    </source>
</evidence>
<keyword evidence="12" id="KW-0378">Hydrolase</keyword>
<sequence>MTDTPKTPDTPDTPKTPDAPDTTKRPETAELALPKGILACLFDLDGVVTRTAVVHAAAWKQTFDDFLRRRDGADFRPFHDTDYDEYVDGRPRADGVRTFLASRGIELPEGEPGDPPDAPTVHGLGNRKNELLLDLIRTGGVEAYEGTLRYLEAVRAHGLRTAIVSSSANCRDVLRSVGAEHYFDVRVDGVVAAERGLPGKPRPDTFLAAAQDLGVEPLEAAVFEDALAGMDAGRAGHFGYVVGVDRVGQGDALYAHGADRVVRDLAELLERP</sequence>
<name>A0A5N8W4X9_9ACTN</name>
<dbReference type="AlphaFoldDB" id="A0A5N8W4X9"/>
<dbReference type="InterPro" id="IPR023198">
    <property type="entry name" value="PGP-like_dom2"/>
</dbReference>
<evidence type="ECO:0000256" key="10">
    <source>
        <dbReference type="ARBA" id="ARBA00044991"/>
    </source>
</evidence>
<feature type="region of interest" description="Disordered" evidence="11">
    <location>
        <begin position="1"/>
        <end position="25"/>
    </location>
</feature>
<organism evidence="12 13">
    <name type="scientific">Streptomyces phyllanthi</name>
    <dbReference type="NCBI Taxonomy" id="1803180"/>
    <lineage>
        <taxon>Bacteria</taxon>
        <taxon>Bacillati</taxon>
        <taxon>Actinomycetota</taxon>
        <taxon>Actinomycetes</taxon>
        <taxon>Kitasatosporales</taxon>
        <taxon>Streptomycetaceae</taxon>
        <taxon>Streptomyces</taxon>
    </lineage>
</organism>
<dbReference type="SFLD" id="SFLDG01129">
    <property type="entry name" value="C1.5:_HAD__Beta-PGM__Phosphata"/>
    <property type="match status" value="1"/>
</dbReference>
<evidence type="ECO:0000256" key="11">
    <source>
        <dbReference type="SAM" id="MobiDB-lite"/>
    </source>
</evidence>
<keyword evidence="13" id="KW-1185">Reference proteome</keyword>
<dbReference type="GO" id="GO:0008801">
    <property type="term" value="F:beta-phosphoglucomutase activity"/>
    <property type="evidence" value="ECO:0007669"/>
    <property type="project" value="UniProtKB-EC"/>
</dbReference>
<keyword evidence="7" id="KW-0119">Carbohydrate metabolism</keyword>
<dbReference type="Gene3D" id="3.40.50.1000">
    <property type="entry name" value="HAD superfamily/HAD-like"/>
    <property type="match status" value="1"/>
</dbReference>
<evidence type="ECO:0000256" key="7">
    <source>
        <dbReference type="ARBA" id="ARBA00023277"/>
    </source>
</evidence>
<dbReference type="Proteomes" id="UP000326979">
    <property type="component" value="Unassembled WGS sequence"/>
</dbReference>
<evidence type="ECO:0000256" key="6">
    <source>
        <dbReference type="ARBA" id="ARBA00023235"/>
    </source>
</evidence>
<evidence type="ECO:0000256" key="8">
    <source>
        <dbReference type="ARBA" id="ARBA00044926"/>
    </source>
</evidence>
<dbReference type="PANTHER" id="PTHR46193:SF18">
    <property type="entry name" value="HEXITOL PHOSPHATASE B"/>
    <property type="match status" value="1"/>
</dbReference>
<accession>A0A5N8W4X9</accession>
<dbReference type="Pfam" id="PF00702">
    <property type="entry name" value="Hydrolase"/>
    <property type="match status" value="1"/>
</dbReference>
<comment type="catalytic activity">
    <reaction evidence="8">
        <text>beta-D-glucose 1-phosphate = beta-D-glucose 6-phosphate</text>
        <dbReference type="Rhea" id="RHEA:20113"/>
        <dbReference type="ChEBI" id="CHEBI:57684"/>
        <dbReference type="ChEBI" id="CHEBI:58247"/>
        <dbReference type="EC" id="5.4.2.6"/>
    </reaction>
</comment>
<evidence type="ECO:0000313" key="12">
    <source>
        <dbReference type="EMBL" id="MPY42537.1"/>
    </source>
</evidence>
<dbReference type="NCBIfam" id="TIGR01509">
    <property type="entry name" value="HAD-SF-IA-v3"/>
    <property type="match status" value="1"/>
</dbReference>
<dbReference type="EC" id="5.4.2.6" evidence="9"/>
<dbReference type="Gene3D" id="1.10.150.240">
    <property type="entry name" value="Putative phosphatase, domain 2"/>
    <property type="match status" value="1"/>
</dbReference>
<dbReference type="RefSeq" id="WP_152786946.1">
    <property type="nucleotide sequence ID" value="NZ_BAABEQ010000135.1"/>
</dbReference>
<comment type="caution">
    <text evidence="12">The sequence shown here is derived from an EMBL/GenBank/DDBJ whole genome shotgun (WGS) entry which is preliminary data.</text>
</comment>
<dbReference type="GO" id="GO:0016787">
    <property type="term" value="F:hydrolase activity"/>
    <property type="evidence" value="ECO:0007669"/>
    <property type="project" value="UniProtKB-KW"/>
</dbReference>
<evidence type="ECO:0000256" key="9">
    <source>
        <dbReference type="ARBA" id="ARBA00044968"/>
    </source>
</evidence>
<keyword evidence="5" id="KW-0460">Magnesium</keyword>
<proteinExistence type="inferred from homology"/>
<evidence type="ECO:0000313" key="13">
    <source>
        <dbReference type="Proteomes" id="UP000326979"/>
    </source>
</evidence>
<keyword evidence="6" id="KW-0413">Isomerase</keyword>
<dbReference type="PANTHER" id="PTHR46193">
    <property type="entry name" value="6-PHOSPHOGLUCONATE PHOSPHATASE"/>
    <property type="match status" value="1"/>
</dbReference>
<dbReference type="NCBIfam" id="TIGR02009">
    <property type="entry name" value="PGMB-YQAB-SF"/>
    <property type="match status" value="1"/>
</dbReference>
<gene>
    <name evidence="12" type="ORF">FNH04_22310</name>
</gene>
<dbReference type="GO" id="GO:0046872">
    <property type="term" value="F:metal ion binding"/>
    <property type="evidence" value="ECO:0007669"/>
    <property type="project" value="UniProtKB-KW"/>
</dbReference>
<evidence type="ECO:0000256" key="2">
    <source>
        <dbReference type="ARBA" id="ARBA00006171"/>
    </source>
</evidence>
<dbReference type="EMBL" id="VJZE01000159">
    <property type="protein sequence ID" value="MPY42537.1"/>
    <property type="molecule type" value="Genomic_DNA"/>
</dbReference>
<dbReference type="InterPro" id="IPR023214">
    <property type="entry name" value="HAD_sf"/>
</dbReference>
<dbReference type="InterPro" id="IPR010976">
    <property type="entry name" value="B-phosphoglucomutase_hydrolase"/>
</dbReference>
<evidence type="ECO:0000256" key="4">
    <source>
        <dbReference type="ARBA" id="ARBA00022723"/>
    </source>
</evidence>
<keyword evidence="3" id="KW-0597">Phosphoprotein</keyword>
<dbReference type="SFLD" id="SFLDS00003">
    <property type="entry name" value="Haloacid_Dehalogenase"/>
    <property type="match status" value="1"/>
</dbReference>
<reference evidence="12 13" key="1">
    <citation type="submission" date="2019-07" db="EMBL/GenBank/DDBJ databases">
        <title>New species of Amycolatopsis and Streptomyces.</title>
        <authorList>
            <person name="Duangmal K."/>
            <person name="Teo W.F.A."/>
            <person name="Lipun K."/>
        </authorList>
    </citation>
    <scope>NUCLEOTIDE SEQUENCE [LARGE SCALE GENOMIC DNA]</scope>
    <source>
        <strain evidence="12 13">TISTR 2346</strain>
    </source>
</reference>
<dbReference type="SUPFAM" id="SSF56784">
    <property type="entry name" value="HAD-like"/>
    <property type="match status" value="1"/>
</dbReference>